<gene>
    <name evidence="1" type="ORF">VKT23_008630</name>
</gene>
<keyword evidence="2" id="KW-1185">Reference proteome</keyword>
<dbReference type="PANTHER" id="PTHR35560:SF3">
    <property type="entry name" value="PEPTIDASE S9 PROLYL OLIGOPEPTIDASE CATALYTIC DOMAIN-CONTAINING PROTEIN"/>
    <property type="match status" value="1"/>
</dbReference>
<protein>
    <submittedName>
        <fullName evidence="1">Uncharacterized protein</fullName>
    </submittedName>
</protein>
<dbReference type="Proteomes" id="UP001498398">
    <property type="component" value="Unassembled WGS sequence"/>
</dbReference>
<organism evidence="1 2">
    <name type="scientific">Marasmiellus scandens</name>
    <dbReference type="NCBI Taxonomy" id="2682957"/>
    <lineage>
        <taxon>Eukaryota</taxon>
        <taxon>Fungi</taxon>
        <taxon>Dikarya</taxon>
        <taxon>Basidiomycota</taxon>
        <taxon>Agaricomycotina</taxon>
        <taxon>Agaricomycetes</taxon>
        <taxon>Agaricomycetidae</taxon>
        <taxon>Agaricales</taxon>
        <taxon>Marasmiineae</taxon>
        <taxon>Omphalotaceae</taxon>
        <taxon>Marasmiellus</taxon>
    </lineage>
</organism>
<dbReference type="EMBL" id="JBANRG010000013">
    <property type="protein sequence ID" value="KAK7461452.1"/>
    <property type="molecule type" value="Genomic_DNA"/>
</dbReference>
<evidence type="ECO:0000313" key="2">
    <source>
        <dbReference type="Proteomes" id="UP001498398"/>
    </source>
</evidence>
<dbReference type="PANTHER" id="PTHR35560">
    <property type="entry name" value="BLL0132 PROTEIN"/>
    <property type="match status" value="1"/>
</dbReference>
<proteinExistence type="predicted"/>
<evidence type="ECO:0000313" key="1">
    <source>
        <dbReference type="EMBL" id="KAK7461452.1"/>
    </source>
</evidence>
<reference evidence="1 2" key="1">
    <citation type="submission" date="2024-01" db="EMBL/GenBank/DDBJ databases">
        <title>A draft genome for the cacao thread blight pathogen Marasmiellus scandens.</title>
        <authorList>
            <person name="Baruah I.K."/>
            <person name="Leung J."/>
            <person name="Bukari Y."/>
            <person name="Amoako-Attah I."/>
            <person name="Meinhardt L.W."/>
            <person name="Bailey B.A."/>
            <person name="Cohen S.P."/>
        </authorList>
    </citation>
    <scope>NUCLEOTIDE SEQUENCE [LARGE SCALE GENOMIC DNA]</scope>
    <source>
        <strain evidence="1 2">GH-19</strain>
    </source>
</reference>
<comment type="caution">
    <text evidence="1">The sequence shown here is derived from an EMBL/GenBank/DDBJ whole genome shotgun (WGS) entry which is preliminary data.</text>
</comment>
<sequence>MLPSPILMAFASILPALAPSILVALIVSSLPVLAYDWLFAPWPPGNYITGWQGLSELPGAQIINDWPVSGTNNVISVYQSSGLDPSEVTRAIITAGGKIRDHWDYWMDIQNVKMDLASRDPSFNPNTTSIMVPCFFAQVDVEAGSGTANTLYWDTNGWFNGHYAVGPNTDDKIGSFDVFDSIVEYYFNETLYPKMESLIFVGHSAAGQLVHRHSVMRKTSRHDDKIAWIVANPASYVWLVEDRPVAVGDCDGVDDYKWGLSGNMPGYSTADFDDIGREGIVSRFLKRYVHYALGTADTGSGDNACQSRTQGSSHFERGQNYIAMLQAMPDGMPATQTIDLIEGISHNDIGMFNSTQLRQRMFKLNANDTSSLDM</sequence>
<name>A0ABR1JHT5_9AGAR</name>
<dbReference type="Gene3D" id="3.40.50.1820">
    <property type="entry name" value="alpha/beta hydrolase"/>
    <property type="match status" value="1"/>
</dbReference>
<accession>A0ABR1JHT5</accession>
<dbReference type="InterPro" id="IPR029058">
    <property type="entry name" value="AB_hydrolase_fold"/>
</dbReference>